<dbReference type="Gene3D" id="2.30.40.10">
    <property type="entry name" value="Urease, subunit C, domain 1"/>
    <property type="match status" value="1"/>
</dbReference>
<organism evidence="3 4">
    <name type="scientific">Jaapia argillacea MUCL 33604</name>
    <dbReference type="NCBI Taxonomy" id="933084"/>
    <lineage>
        <taxon>Eukaryota</taxon>
        <taxon>Fungi</taxon>
        <taxon>Dikarya</taxon>
        <taxon>Basidiomycota</taxon>
        <taxon>Agaricomycotina</taxon>
        <taxon>Agaricomycetes</taxon>
        <taxon>Agaricomycetidae</taxon>
        <taxon>Jaapiales</taxon>
        <taxon>Jaapiaceae</taxon>
        <taxon>Jaapia</taxon>
    </lineage>
</organism>
<keyword evidence="4" id="KW-1185">Reference proteome</keyword>
<dbReference type="Pfam" id="PF01979">
    <property type="entry name" value="Amidohydro_1"/>
    <property type="match status" value="1"/>
</dbReference>
<dbReference type="PANTHER" id="PTHR43135">
    <property type="entry name" value="ALPHA-D-RIBOSE 1-METHYLPHOSPHONATE 5-TRIPHOSPHATE DIPHOSPHATASE"/>
    <property type="match status" value="1"/>
</dbReference>
<feature type="domain" description="Amidohydrolase-related" evidence="2">
    <location>
        <begin position="702"/>
        <end position="886"/>
    </location>
</feature>
<dbReference type="OrthoDB" id="5595695at2759"/>
<name>A0A067Q7F8_9AGAM</name>
<dbReference type="SUPFAM" id="SSF51338">
    <property type="entry name" value="Composite domain of metallo-dependent hydrolases"/>
    <property type="match status" value="1"/>
</dbReference>
<accession>A0A067Q7F8</accession>
<dbReference type="STRING" id="933084.A0A067Q7F8"/>
<dbReference type="GO" id="GO:0016810">
    <property type="term" value="F:hydrolase activity, acting on carbon-nitrogen (but not peptide) bonds"/>
    <property type="evidence" value="ECO:0007669"/>
    <property type="project" value="InterPro"/>
</dbReference>
<dbReference type="InterPro" id="IPR011059">
    <property type="entry name" value="Metal-dep_hydrolase_composite"/>
</dbReference>
<dbReference type="PANTHER" id="PTHR43135:SF3">
    <property type="entry name" value="ALPHA-D-RIBOSE 1-METHYLPHOSPHONATE 5-TRIPHOSPHATE DIPHOSPHATASE"/>
    <property type="match status" value="1"/>
</dbReference>
<dbReference type="HOGENOM" id="CLU_251056_0_0_1"/>
<proteinExistence type="predicted"/>
<evidence type="ECO:0000313" key="4">
    <source>
        <dbReference type="Proteomes" id="UP000027265"/>
    </source>
</evidence>
<sequence length="1455" mass="163276">MALSILQRFPREILDQVALELVASNPLRGHADYLALSSTCKHLHELLGLNSSASVTIQSEIFKSVFDIGAARRRFGRRAVRSPSLATQLRKQWDTLQFLRRGNIHAPDLEHHLWTAFLMMVDSDGRNQIQLECAALGVFVERLVRTRLWEGRELNSGWPLETTVNTLALWLLWLTTTSERLSAESRPSRLHMINLVMPFVHLSVRYPSFQAPDVHFSFPLPEELEGEYPYAVVTPHGPWPVYREPSSIKHRVVHYGQELEISRPLIAQAARLIYFSRREVEPIGIPTDIPINRMHAIQIGQPRGPTQADVVEFNAHRQAKPLPRPKWYWRNEWAVEELALERGDLAYSKLKAPSSRWDNNFERWAHCWNIWKEPDPVKGLVYTPGSLSGLWHGRMLVPNDTAYMNLVGTPQMPDSFLHGDPFINGRPLYMRLNEHHCVSPEVPVSIGGRICYLDDGVQNAWLPPIRSTRESGNAVLLEEADGHKTKYETYIPGRPNSHDPNTCEICLAKAESQDDISSDSSGSPSPQPYDISQSVLEDAFAQAGLGEADDIIDDTRTFLCNGIRDIYFSGRTDPRHSEAWNSYRYFGRCRPWDGLIAIVRIYLNPVTGLPDHREGHITFRGYLIGDQNFVGTWRTWTPHPNAFPLEGPFVMIFDPYTLEFLEQRVITVSEDSGLILDVRPFSDDEYPDDLNDSDIVDLRNSTVLPGFVDAHVHFFLHPYSEVSWEDQLTKESLAERTVRATVHAKRTLMAGYTAVRDLGTEGAGDADIALRKCLSGRNPLIPGPRYFCANRAIVPTGSYGPKSSLYVNQEGIDGVTGAEVADGVEECRKAVRRQIGAGADWIKRNRSMQVMAATASLYGVKIAAHATNRETIYRLRGLVHTVEHGYDVLGRYDGEDDLEEIYKEAFDGTALIWVPTLRVFSHGDNALEMKLMVRLGAPWRKVLRWGTLGGWKCIRSKAWEGKAGEKRLGRVGELREDERLVGDNEVPFGAIRRGFAADIIATSGDLDRDFEGAISASSITFVMKGGRVYKEKGVEVTEPMPKMRPWWASRNHWQDWLITVTSDFTIGMEYVSFASRYHALEMISVSTTRTEQVVQHSRKSKRIPWSFRRNSTSKTPDVIVTVQPSAGHLSTSPSGQASTISTQDSVGEPSQSDLSDREEVMSLQTSPTSISLEQDGLPTYSQAAYPSEPTTYKFTQSSPFAMTLTNAREPQRCIYHISVGVNVWMPSSQITFVRKGGSGEGHIVAQLEMGISSGMATVSVGNRHQYLKHVMTRRSGLSKSRYYHIGDGNVIEWKVKSSIWNAYLGPALLGTFDPQPPTRTLILQPAAHTVFDHIVVGLLILMREHLTPTSALVGDSAQLFNYHPSRGMSLEGGAVEKIVVTEASDRGRCDTIYRKAKSPTSWEPIFRDANDGSSWTSCHWSIGRGCVPGEFTRWGRVWDAGGITAARMGDSLEEK</sequence>
<protein>
    <recommendedName>
        <fullName evidence="2">Amidohydrolase-related domain-containing protein</fullName>
    </recommendedName>
</protein>
<gene>
    <name evidence="3" type="ORF">JAAARDRAFT_44031</name>
</gene>
<dbReference type="Proteomes" id="UP000027265">
    <property type="component" value="Unassembled WGS sequence"/>
</dbReference>
<evidence type="ECO:0000259" key="2">
    <source>
        <dbReference type="Pfam" id="PF01979"/>
    </source>
</evidence>
<dbReference type="SUPFAM" id="SSF51556">
    <property type="entry name" value="Metallo-dependent hydrolases"/>
    <property type="match status" value="1"/>
</dbReference>
<feature type="region of interest" description="Disordered" evidence="1">
    <location>
        <begin position="1125"/>
        <end position="1174"/>
    </location>
</feature>
<dbReference type="InterPro" id="IPR032466">
    <property type="entry name" value="Metal_Hydrolase"/>
</dbReference>
<evidence type="ECO:0000313" key="3">
    <source>
        <dbReference type="EMBL" id="KDQ62958.1"/>
    </source>
</evidence>
<feature type="compositionally biased region" description="Polar residues" evidence="1">
    <location>
        <begin position="1162"/>
        <end position="1172"/>
    </location>
</feature>
<reference evidence="4" key="1">
    <citation type="journal article" date="2014" name="Proc. Natl. Acad. Sci. U.S.A.">
        <title>Extensive sampling of basidiomycete genomes demonstrates inadequacy of the white-rot/brown-rot paradigm for wood decay fungi.</title>
        <authorList>
            <person name="Riley R."/>
            <person name="Salamov A.A."/>
            <person name="Brown D.W."/>
            <person name="Nagy L.G."/>
            <person name="Floudas D."/>
            <person name="Held B.W."/>
            <person name="Levasseur A."/>
            <person name="Lombard V."/>
            <person name="Morin E."/>
            <person name="Otillar R."/>
            <person name="Lindquist E.A."/>
            <person name="Sun H."/>
            <person name="LaButti K.M."/>
            <person name="Schmutz J."/>
            <person name="Jabbour D."/>
            <person name="Luo H."/>
            <person name="Baker S.E."/>
            <person name="Pisabarro A.G."/>
            <person name="Walton J.D."/>
            <person name="Blanchette R.A."/>
            <person name="Henrissat B."/>
            <person name="Martin F."/>
            <person name="Cullen D."/>
            <person name="Hibbett D.S."/>
            <person name="Grigoriev I.V."/>
        </authorList>
    </citation>
    <scope>NUCLEOTIDE SEQUENCE [LARGE SCALE GENOMIC DNA]</scope>
    <source>
        <strain evidence="4">MUCL 33604</strain>
    </source>
</reference>
<dbReference type="Gene3D" id="3.20.20.140">
    <property type="entry name" value="Metal-dependent hydrolases"/>
    <property type="match status" value="1"/>
</dbReference>
<dbReference type="InterPro" id="IPR006680">
    <property type="entry name" value="Amidohydro-rel"/>
</dbReference>
<dbReference type="EMBL" id="KL197710">
    <property type="protein sequence ID" value="KDQ62958.1"/>
    <property type="molecule type" value="Genomic_DNA"/>
</dbReference>
<dbReference type="InParanoid" id="A0A067Q7F8"/>
<evidence type="ECO:0000256" key="1">
    <source>
        <dbReference type="SAM" id="MobiDB-lite"/>
    </source>
</evidence>
<feature type="compositionally biased region" description="Polar residues" evidence="1">
    <location>
        <begin position="1125"/>
        <end position="1153"/>
    </location>
</feature>
<dbReference type="InterPro" id="IPR051781">
    <property type="entry name" value="Metallo-dep_Hydrolase"/>
</dbReference>